<comment type="caution">
    <text evidence="1">The sequence shown here is derived from an EMBL/GenBank/DDBJ whole genome shotgun (WGS) entry which is preliminary data.</text>
</comment>
<dbReference type="Proteomes" id="UP001335737">
    <property type="component" value="Unassembled WGS sequence"/>
</dbReference>
<organism evidence="1 2">
    <name type="scientific">Virgibacillus tibetensis</name>
    <dbReference type="NCBI Taxonomy" id="3042313"/>
    <lineage>
        <taxon>Bacteria</taxon>
        <taxon>Bacillati</taxon>
        <taxon>Bacillota</taxon>
        <taxon>Bacilli</taxon>
        <taxon>Bacillales</taxon>
        <taxon>Bacillaceae</taxon>
        <taxon>Virgibacillus</taxon>
    </lineage>
</organism>
<evidence type="ECO:0000313" key="1">
    <source>
        <dbReference type="EMBL" id="MEC5425637.1"/>
    </source>
</evidence>
<dbReference type="RefSeq" id="WP_327609171.1">
    <property type="nucleotide sequence ID" value="NZ_JARZFX010000017.1"/>
</dbReference>
<reference evidence="1 2" key="1">
    <citation type="journal article" date="2024" name="Int. J. Syst. Evol. Microbiol.">
        <title>Virgibacillus tibetensis sp. nov., isolated from salt lake on the Tibetan Plateau of China.</title>
        <authorList>
            <person name="Phurbu D."/>
            <person name="Liu Z.-X."/>
            <person name="Wang R."/>
            <person name="Zheng Y.-Y."/>
            <person name="Liu H.-C."/>
            <person name="Zhou Y.-G."/>
            <person name="Yu Y.-J."/>
            <person name="Li A.-H."/>
        </authorList>
    </citation>
    <scope>NUCLEOTIDE SEQUENCE [LARGE SCALE GENOMIC DNA]</scope>
    <source>
        <strain evidence="1 2">C22-A2</strain>
    </source>
</reference>
<proteinExistence type="predicted"/>
<protein>
    <submittedName>
        <fullName evidence="1">Uncharacterized protein</fullName>
    </submittedName>
</protein>
<keyword evidence="2" id="KW-1185">Reference proteome</keyword>
<evidence type="ECO:0000313" key="2">
    <source>
        <dbReference type="Proteomes" id="UP001335737"/>
    </source>
</evidence>
<gene>
    <name evidence="1" type="ORF">QGM71_19335</name>
</gene>
<sequence>MKIIDKVLEDPTDTDFDIETLIHGSMKDKIPDLELAIDGFIRSIDGMVSRNMVLSFPFSVVKLR</sequence>
<name>A0ABU6KK06_9BACI</name>
<dbReference type="EMBL" id="JARZFX010000017">
    <property type="protein sequence ID" value="MEC5425637.1"/>
    <property type="molecule type" value="Genomic_DNA"/>
</dbReference>
<accession>A0ABU6KK06</accession>